<name>A0A8J3B5M7_9ACTN</name>
<evidence type="ECO:0000313" key="2">
    <source>
        <dbReference type="EMBL" id="GGJ89615.1"/>
    </source>
</evidence>
<dbReference type="RefSeq" id="WP_189169710.1">
    <property type="nucleotide sequence ID" value="NZ_BMQB01000003.1"/>
</dbReference>
<dbReference type="AlphaFoldDB" id="A0A8J3B5M7"/>
<dbReference type="InterPro" id="IPR058396">
    <property type="entry name" value="DUF8083"/>
</dbReference>
<dbReference type="Pfam" id="PF26312">
    <property type="entry name" value="DUF8083"/>
    <property type="match status" value="1"/>
</dbReference>
<gene>
    <name evidence="2" type="ORF">GCM10010123_19150</name>
</gene>
<protein>
    <recommendedName>
        <fullName evidence="1">DUF8083 domain-containing protein</fullName>
    </recommendedName>
</protein>
<comment type="caution">
    <text evidence="2">The sequence shown here is derived from an EMBL/GenBank/DDBJ whole genome shotgun (WGS) entry which is preliminary data.</text>
</comment>
<accession>A0A8J3B5M7</accession>
<feature type="domain" description="DUF8083" evidence="1">
    <location>
        <begin position="5"/>
        <end position="281"/>
    </location>
</feature>
<reference evidence="2" key="1">
    <citation type="journal article" date="2014" name="Int. J. Syst. Evol. Microbiol.">
        <title>Complete genome sequence of Corynebacterium casei LMG S-19264T (=DSM 44701T), isolated from a smear-ripened cheese.</title>
        <authorList>
            <consortium name="US DOE Joint Genome Institute (JGI-PGF)"/>
            <person name="Walter F."/>
            <person name="Albersmeier A."/>
            <person name="Kalinowski J."/>
            <person name="Ruckert C."/>
        </authorList>
    </citation>
    <scope>NUCLEOTIDE SEQUENCE</scope>
    <source>
        <strain evidence="2">JCM 3090</strain>
    </source>
</reference>
<dbReference type="EMBL" id="BMQB01000003">
    <property type="protein sequence ID" value="GGJ89615.1"/>
    <property type="molecule type" value="Genomic_DNA"/>
</dbReference>
<dbReference type="Proteomes" id="UP000649739">
    <property type="component" value="Unassembled WGS sequence"/>
</dbReference>
<evidence type="ECO:0000259" key="1">
    <source>
        <dbReference type="Pfam" id="PF26312"/>
    </source>
</evidence>
<reference evidence="2" key="2">
    <citation type="submission" date="2020-09" db="EMBL/GenBank/DDBJ databases">
        <authorList>
            <person name="Sun Q."/>
            <person name="Ohkuma M."/>
        </authorList>
    </citation>
    <scope>NUCLEOTIDE SEQUENCE</scope>
    <source>
        <strain evidence="2">JCM 3090</strain>
    </source>
</reference>
<sequence length="284" mass="31295">MPSPFASYLRVYEPLAAFNRERRSHWRRYIDEDRAVAPADGPAVQRATVLAALGAGWTRLPDLPDEAYVLTDPALAADDGPLVCPWDLRVRVARAALSARDGVPQVLADAFVPAVLAGRARTVLDEWRIADGADDDAEPQPHEQEATWGVPLRWFVFFEAAERTLALAPGERALRYRTRMGRARRRAHRAAAVLRKAVGEAPITDAVEESLRWLEGFHPRSVVELDYGGIVDLLSDDELTADDSPALAAAGLAGLGRADGDAATRSYETLVSRWRTVQLRERIN</sequence>
<proteinExistence type="predicted"/>
<organism evidence="2 3">
    <name type="scientific">Pilimelia anulata</name>
    <dbReference type="NCBI Taxonomy" id="53371"/>
    <lineage>
        <taxon>Bacteria</taxon>
        <taxon>Bacillati</taxon>
        <taxon>Actinomycetota</taxon>
        <taxon>Actinomycetes</taxon>
        <taxon>Micromonosporales</taxon>
        <taxon>Micromonosporaceae</taxon>
        <taxon>Pilimelia</taxon>
    </lineage>
</organism>
<evidence type="ECO:0000313" key="3">
    <source>
        <dbReference type="Proteomes" id="UP000649739"/>
    </source>
</evidence>
<keyword evidence="3" id="KW-1185">Reference proteome</keyword>